<dbReference type="PANTHER" id="PTHR44757">
    <property type="entry name" value="DIGUANYLATE CYCLASE DGCP"/>
    <property type="match status" value="1"/>
</dbReference>
<keyword evidence="7" id="KW-1185">Reference proteome</keyword>
<comment type="caution">
    <text evidence="6">The sequence shown here is derived from an EMBL/GenBank/DDBJ whole genome shotgun (WGS) entry which is preliminary data.</text>
</comment>
<dbReference type="PROSITE" id="PS50113">
    <property type="entry name" value="PAC"/>
    <property type="match status" value="1"/>
</dbReference>
<gene>
    <name evidence="6" type="ORF">ICL16_04395</name>
</gene>
<dbReference type="AlphaFoldDB" id="A0A8J7BW88"/>
<evidence type="ECO:0000259" key="2">
    <source>
        <dbReference type="PROSITE" id="PS50110"/>
    </source>
</evidence>
<dbReference type="SMART" id="SM00091">
    <property type="entry name" value="PAS"/>
    <property type="match status" value="1"/>
</dbReference>
<accession>A0A8J7BW88</accession>
<dbReference type="Pfam" id="PF00990">
    <property type="entry name" value="GGDEF"/>
    <property type="match status" value="1"/>
</dbReference>
<dbReference type="NCBIfam" id="TIGR00254">
    <property type="entry name" value="GGDEF"/>
    <property type="match status" value="1"/>
</dbReference>
<reference evidence="6" key="1">
    <citation type="submission" date="2020-09" db="EMBL/GenBank/DDBJ databases">
        <title>Iningainema tapete sp. nov. (Scytonemataceae, Cyanobacteria) from greenhouses in central Florida (USA) produces two types of nodularin with biosynthetic potential for microcystin-LR and anabaenopeptins.</title>
        <authorList>
            <person name="Berthold D.E."/>
            <person name="Lefler F.W."/>
            <person name="Huang I.-S."/>
            <person name="Abdulla H."/>
            <person name="Zimba P.V."/>
            <person name="Laughinghouse H.D. IV."/>
        </authorList>
    </citation>
    <scope>NUCLEOTIDE SEQUENCE</scope>
    <source>
        <strain evidence="6">BLCCT55</strain>
    </source>
</reference>
<dbReference type="GO" id="GO:0000160">
    <property type="term" value="P:phosphorelay signal transduction system"/>
    <property type="evidence" value="ECO:0007669"/>
    <property type="project" value="InterPro"/>
</dbReference>
<protein>
    <submittedName>
        <fullName evidence="6">Diguanylate cyclase</fullName>
    </submittedName>
</protein>
<dbReference type="InterPro" id="IPR001789">
    <property type="entry name" value="Sig_transdc_resp-reg_receiver"/>
</dbReference>
<feature type="modified residue" description="4-aspartylphosphate" evidence="1">
    <location>
        <position position="55"/>
    </location>
</feature>
<dbReference type="RefSeq" id="WP_190825675.1">
    <property type="nucleotide sequence ID" value="NZ_CAWPPI010000021.1"/>
</dbReference>
<dbReference type="CDD" id="cd00130">
    <property type="entry name" value="PAS"/>
    <property type="match status" value="1"/>
</dbReference>
<dbReference type="SMART" id="SM00448">
    <property type="entry name" value="REC"/>
    <property type="match status" value="1"/>
</dbReference>
<dbReference type="PROSITE" id="PS50110">
    <property type="entry name" value="RESPONSE_REGULATORY"/>
    <property type="match status" value="1"/>
</dbReference>
<dbReference type="NCBIfam" id="TIGR00229">
    <property type="entry name" value="sensory_box"/>
    <property type="match status" value="1"/>
</dbReference>
<dbReference type="InterPro" id="IPR035965">
    <property type="entry name" value="PAS-like_dom_sf"/>
</dbReference>
<dbReference type="Gene3D" id="3.30.450.20">
    <property type="entry name" value="PAS domain"/>
    <property type="match status" value="1"/>
</dbReference>
<evidence type="ECO:0000313" key="7">
    <source>
        <dbReference type="Proteomes" id="UP000629098"/>
    </source>
</evidence>
<feature type="domain" description="PAC" evidence="4">
    <location>
        <begin position="209"/>
        <end position="260"/>
    </location>
</feature>
<dbReference type="SUPFAM" id="SSF52172">
    <property type="entry name" value="CheY-like"/>
    <property type="match status" value="1"/>
</dbReference>
<dbReference type="InterPro" id="IPR011006">
    <property type="entry name" value="CheY-like_superfamily"/>
</dbReference>
<evidence type="ECO:0000313" key="6">
    <source>
        <dbReference type="EMBL" id="MBD2771377.1"/>
    </source>
</evidence>
<name>A0A8J7BW88_9CYAN</name>
<dbReference type="InterPro" id="IPR013767">
    <property type="entry name" value="PAS_fold"/>
</dbReference>
<dbReference type="CDD" id="cd01949">
    <property type="entry name" value="GGDEF"/>
    <property type="match status" value="1"/>
</dbReference>
<dbReference type="EMBL" id="JACXAE010000021">
    <property type="protein sequence ID" value="MBD2771377.1"/>
    <property type="molecule type" value="Genomic_DNA"/>
</dbReference>
<dbReference type="PROSITE" id="PS50887">
    <property type="entry name" value="GGDEF"/>
    <property type="match status" value="1"/>
</dbReference>
<dbReference type="InterPro" id="IPR029787">
    <property type="entry name" value="Nucleotide_cyclase"/>
</dbReference>
<keyword evidence="1" id="KW-0597">Phosphoprotein</keyword>
<dbReference type="InterPro" id="IPR043128">
    <property type="entry name" value="Rev_trsase/Diguanyl_cyclase"/>
</dbReference>
<evidence type="ECO:0000259" key="3">
    <source>
        <dbReference type="PROSITE" id="PS50112"/>
    </source>
</evidence>
<feature type="domain" description="PAS" evidence="3">
    <location>
        <begin position="132"/>
        <end position="189"/>
    </location>
</feature>
<dbReference type="Gene3D" id="3.40.50.2300">
    <property type="match status" value="1"/>
</dbReference>
<evidence type="ECO:0000256" key="1">
    <source>
        <dbReference type="PROSITE-ProRule" id="PRU00169"/>
    </source>
</evidence>
<dbReference type="Pfam" id="PF00072">
    <property type="entry name" value="Response_reg"/>
    <property type="match status" value="1"/>
</dbReference>
<dbReference type="InterPro" id="IPR000160">
    <property type="entry name" value="GGDEF_dom"/>
</dbReference>
<dbReference type="SMART" id="SM00267">
    <property type="entry name" value="GGDEF"/>
    <property type="match status" value="1"/>
</dbReference>
<feature type="domain" description="Response regulatory" evidence="2">
    <location>
        <begin position="5"/>
        <end position="120"/>
    </location>
</feature>
<dbReference type="InterPro" id="IPR000700">
    <property type="entry name" value="PAS-assoc_C"/>
</dbReference>
<organism evidence="6 7">
    <name type="scientific">Iningainema tapete BLCC-T55</name>
    <dbReference type="NCBI Taxonomy" id="2748662"/>
    <lineage>
        <taxon>Bacteria</taxon>
        <taxon>Bacillati</taxon>
        <taxon>Cyanobacteriota</taxon>
        <taxon>Cyanophyceae</taxon>
        <taxon>Nostocales</taxon>
        <taxon>Scytonemataceae</taxon>
        <taxon>Iningainema tapete</taxon>
    </lineage>
</organism>
<evidence type="ECO:0000259" key="4">
    <source>
        <dbReference type="PROSITE" id="PS50113"/>
    </source>
</evidence>
<dbReference type="PROSITE" id="PS50112">
    <property type="entry name" value="PAS"/>
    <property type="match status" value="1"/>
</dbReference>
<dbReference type="InterPro" id="IPR052155">
    <property type="entry name" value="Biofilm_reg_signaling"/>
</dbReference>
<dbReference type="FunFam" id="3.30.70.270:FF:000001">
    <property type="entry name" value="Diguanylate cyclase domain protein"/>
    <property type="match status" value="1"/>
</dbReference>
<dbReference type="Pfam" id="PF00989">
    <property type="entry name" value="PAS"/>
    <property type="match status" value="1"/>
</dbReference>
<sequence>MSSPKILVIEDETIPALDISNSLRKFGYTVLQSTQSGIKALQKVAETNPSLVLIDICLLGEINDLQLVNVIQNTFQIPVLYLMDYSEVKKLNNHQFQEPFSYIPKPFAEQDLQTAVEKALYKHQMEKSLQLERLRMKAIINSMGCGVIVTDSNSCIQIMNPVAETLTGWRQNEAFGKNLAEVFTLIDQDTGEVIDIATQVIEAGTVVKIPENCVLIAKNGTKISVGDSVSPIWDDGKITGTVLVFQDITQRKQVEAHLLRNAFYDALTELPNRVLFLDRLKQTFERGKRRKNYHFAVLFVDLDGFKRVNDNFGHGIGDDLLVAIARRLESSLRGGDTVARFGGDEFAVLLDDIKDVTDATNVAKRIQDTLRLPLYINGHRMYITASIGIALNSGNHEQPENLLRDADIAMYRAKQQGKARYIVFDFHKLLS</sequence>
<dbReference type="Gene3D" id="3.30.70.270">
    <property type="match status" value="1"/>
</dbReference>
<evidence type="ECO:0000259" key="5">
    <source>
        <dbReference type="PROSITE" id="PS50887"/>
    </source>
</evidence>
<feature type="domain" description="GGDEF" evidence="5">
    <location>
        <begin position="293"/>
        <end position="426"/>
    </location>
</feature>
<dbReference type="PANTHER" id="PTHR44757:SF2">
    <property type="entry name" value="BIOFILM ARCHITECTURE MAINTENANCE PROTEIN MBAA"/>
    <property type="match status" value="1"/>
</dbReference>
<proteinExistence type="predicted"/>
<dbReference type="SUPFAM" id="SSF55785">
    <property type="entry name" value="PYP-like sensor domain (PAS domain)"/>
    <property type="match status" value="1"/>
</dbReference>
<dbReference type="InterPro" id="IPR000014">
    <property type="entry name" value="PAS"/>
</dbReference>
<dbReference type="Proteomes" id="UP000629098">
    <property type="component" value="Unassembled WGS sequence"/>
</dbReference>
<dbReference type="SUPFAM" id="SSF55073">
    <property type="entry name" value="Nucleotide cyclase"/>
    <property type="match status" value="1"/>
</dbReference>
<dbReference type="GO" id="GO:0006355">
    <property type="term" value="P:regulation of DNA-templated transcription"/>
    <property type="evidence" value="ECO:0007669"/>
    <property type="project" value="InterPro"/>
</dbReference>